<dbReference type="PANTHER" id="PTHR11469">
    <property type="entry name" value="GLUCOSE-6-PHOSPHATE ISOMERASE"/>
    <property type="match status" value="1"/>
</dbReference>
<evidence type="ECO:0000313" key="5">
    <source>
        <dbReference type="Proteomes" id="UP000472277"/>
    </source>
</evidence>
<dbReference type="GO" id="GO:0006096">
    <property type="term" value="P:glycolytic process"/>
    <property type="evidence" value="ECO:0007669"/>
    <property type="project" value="UniProtKB-KW"/>
</dbReference>
<keyword evidence="5" id="KW-1185">Reference proteome</keyword>
<organism evidence="4 5">
    <name type="scientific">Salmo trutta</name>
    <name type="common">Brown trout</name>
    <dbReference type="NCBI Taxonomy" id="8032"/>
    <lineage>
        <taxon>Eukaryota</taxon>
        <taxon>Metazoa</taxon>
        <taxon>Chordata</taxon>
        <taxon>Craniata</taxon>
        <taxon>Vertebrata</taxon>
        <taxon>Euteleostomi</taxon>
        <taxon>Actinopterygii</taxon>
        <taxon>Neopterygii</taxon>
        <taxon>Teleostei</taxon>
        <taxon>Protacanthopterygii</taxon>
        <taxon>Salmoniformes</taxon>
        <taxon>Salmonidae</taxon>
        <taxon>Salmoninae</taxon>
        <taxon>Salmo</taxon>
    </lineage>
</organism>
<reference evidence="4" key="2">
    <citation type="submission" date="2025-09" db="UniProtKB">
        <authorList>
            <consortium name="Ensembl"/>
        </authorList>
    </citation>
    <scope>IDENTIFICATION</scope>
</reference>
<dbReference type="InterPro" id="IPR046348">
    <property type="entry name" value="SIS_dom_sf"/>
</dbReference>
<dbReference type="Gene3D" id="3.40.50.10490">
    <property type="entry name" value="Glucose-6-phosphate isomerase like protein, domain 1"/>
    <property type="match status" value="1"/>
</dbReference>
<dbReference type="GeneTree" id="ENSGT00390000000707"/>
<keyword evidence="1" id="KW-0312">Gluconeogenesis</keyword>
<evidence type="ECO:0000256" key="1">
    <source>
        <dbReference type="ARBA" id="ARBA00022432"/>
    </source>
</evidence>
<reference evidence="4" key="1">
    <citation type="submission" date="2025-08" db="UniProtKB">
        <authorList>
            <consortium name="Ensembl"/>
        </authorList>
    </citation>
    <scope>IDENTIFICATION</scope>
</reference>
<dbReference type="PANTHER" id="PTHR11469:SF1">
    <property type="entry name" value="GLUCOSE-6-PHOSPHATE ISOMERASE"/>
    <property type="match status" value="1"/>
</dbReference>
<dbReference type="GO" id="GO:0004347">
    <property type="term" value="F:glucose-6-phosphate isomerase activity"/>
    <property type="evidence" value="ECO:0007669"/>
    <property type="project" value="InterPro"/>
</dbReference>
<keyword evidence="2" id="KW-0324">Glycolysis</keyword>
<dbReference type="FunFam" id="3.40.50.10490:FF:000060">
    <property type="entry name" value="Glucose-6-phosphate isomerase"/>
    <property type="match status" value="1"/>
</dbReference>
<evidence type="ECO:0000256" key="2">
    <source>
        <dbReference type="ARBA" id="ARBA00023152"/>
    </source>
</evidence>
<dbReference type="GO" id="GO:0005829">
    <property type="term" value="C:cytosol"/>
    <property type="evidence" value="ECO:0007669"/>
    <property type="project" value="TreeGrafter"/>
</dbReference>
<dbReference type="GO" id="GO:0097367">
    <property type="term" value="F:carbohydrate derivative binding"/>
    <property type="evidence" value="ECO:0007669"/>
    <property type="project" value="InterPro"/>
</dbReference>
<dbReference type="GO" id="GO:0048029">
    <property type="term" value="F:monosaccharide binding"/>
    <property type="evidence" value="ECO:0007669"/>
    <property type="project" value="TreeGrafter"/>
</dbReference>
<dbReference type="AlphaFoldDB" id="A0A674B1A1"/>
<evidence type="ECO:0000313" key="4">
    <source>
        <dbReference type="Ensembl" id="ENSSTUP00000065299.1"/>
    </source>
</evidence>
<dbReference type="InterPro" id="IPR001672">
    <property type="entry name" value="G6P_Isomerase"/>
</dbReference>
<accession>A0A674B1A1</accession>
<dbReference type="Proteomes" id="UP000472277">
    <property type="component" value="Chromosome 7"/>
</dbReference>
<sequence length="226" mass="25891">MGLSSDPHFQKLEQWYKSKAGNLNMRDMFDADKDRFSKFSTTLETDDGDILLDYSKNLVNEEVMRMLLAMAKSRGVEEARDKMFSGEKINFTEGRAVLHIALRNRSNTPINVDGQDVMPEVNRVLDKMKAFCHKVRSGEWKGFSGKAITDVFSFLFSSHVRAQDLCARSHVEHQQLRPVGVGVSEKHIWNSKYICFPISYCISVIFSFLPSELSWANSWPRPLSRS</sequence>
<keyword evidence="3" id="KW-0413">Isomerase</keyword>
<dbReference type="PROSITE" id="PS51463">
    <property type="entry name" value="P_GLUCOSE_ISOMERASE_3"/>
    <property type="match status" value="1"/>
</dbReference>
<dbReference type="Ensembl" id="ENSSTUT00000069106.1">
    <property type="protein sequence ID" value="ENSSTUP00000065299.1"/>
    <property type="gene ID" value="ENSSTUG00000027700.1"/>
</dbReference>
<dbReference type="GO" id="GO:0051156">
    <property type="term" value="P:glucose 6-phosphate metabolic process"/>
    <property type="evidence" value="ECO:0007669"/>
    <property type="project" value="TreeGrafter"/>
</dbReference>
<dbReference type="Pfam" id="PF00342">
    <property type="entry name" value="PGI"/>
    <property type="match status" value="1"/>
</dbReference>
<evidence type="ECO:0000256" key="3">
    <source>
        <dbReference type="ARBA" id="ARBA00023235"/>
    </source>
</evidence>
<gene>
    <name evidence="4" type="primary">GPI</name>
    <name evidence="4" type="synonym">gpia</name>
</gene>
<name>A0A674B1A1_SALTR</name>
<protein>
    <submittedName>
        <fullName evidence="4">Glucose-6-phosphate isomerase a</fullName>
    </submittedName>
</protein>
<dbReference type="SUPFAM" id="SSF53697">
    <property type="entry name" value="SIS domain"/>
    <property type="match status" value="1"/>
</dbReference>
<dbReference type="GO" id="GO:0006094">
    <property type="term" value="P:gluconeogenesis"/>
    <property type="evidence" value="ECO:0007669"/>
    <property type="project" value="UniProtKB-KW"/>
</dbReference>
<proteinExistence type="predicted"/>